<protein>
    <submittedName>
        <fullName evidence="1">Uncharacterized protein</fullName>
    </submittedName>
</protein>
<organism evidence="1 2">
    <name type="scientific">Mythimna separata</name>
    <name type="common">Oriental armyworm</name>
    <name type="synonym">Pseudaletia separata</name>
    <dbReference type="NCBI Taxonomy" id="271217"/>
    <lineage>
        <taxon>Eukaryota</taxon>
        <taxon>Metazoa</taxon>
        <taxon>Ecdysozoa</taxon>
        <taxon>Arthropoda</taxon>
        <taxon>Hexapoda</taxon>
        <taxon>Insecta</taxon>
        <taxon>Pterygota</taxon>
        <taxon>Neoptera</taxon>
        <taxon>Endopterygota</taxon>
        <taxon>Lepidoptera</taxon>
        <taxon>Glossata</taxon>
        <taxon>Ditrysia</taxon>
        <taxon>Noctuoidea</taxon>
        <taxon>Noctuidae</taxon>
        <taxon>Noctuinae</taxon>
        <taxon>Hadenini</taxon>
        <taxon>Mythimna</taxon>
    </lineage>
</organism>
<accession>A0AAD7YB05</accession>
<dbReference type="EMBL" id="JARGEI010000024">
    <property type="protein sequence ID" value="KAJ8708990.1"/>
    <property type="molecule type" value="Genomic_DNA"/>
</dbReference>
<gene>
    <name evidence="1" type="ORF">PYW07_008816</name>
</gene>
<proteinExistence type="predicted"/>
<evidence type="ECO:0000313" key="2">
    <source>
        <dbReference type="Proteomes" id="UP001231518"/>
    </source>
</evidence>
<name>A0AAD7YB05_MYTSE</name>
<sequence>MIRYCICAWGGACKTLLIAVERAQRAVLKVLMFLPYRHPTTSVYAKAEVLSVRRIYIMETVRRYHRHTIPTLPLDETKRVITCPIPRVRTHFAQKHYSARAPRFYNALNKVIKTRKFNHHQLKRALIAWLKDFDYEGTENLLNIAK</sequence>
<dbReference type="AlphaFoldDB" id="A0AAD7YB05"/>
<keyword evidence="2" id="KW-1185">Reference proteome</keyword>
<reference evidence="1" key="1">
    <citation type="submission" date="2023-03" db="EMBL/GenBank/DDBJ databases">
        <title>Chromosome-level genomes of two armyworms, Mythimna separata and Mythimna loreyi, provide insights into the biosynthesis and reception of sex pheromones.</title>
        <authorList>
            <person name="Zhao H."/>
        </authorList>
    </citation>
    <scope>NUCLEOTIDE SEQUENCE</scope>
    <source>
        <strain evidence="1">BeijingLab</strain>
        <tissue evidence="1">Pupa</tissue>
    </source>
</reference>
<comment type="caution">
    <text evidence="1">The sequence shown here is derived from an EMBL/GenBank/DDBJ whole genome shotgun (WGS) entry which is preliminary data.</text>
</comment>
<dbReference type="Proteomes" id="UP001231518">
    <property type="component" value="Chromosome 22"/>
</dbReference>
<evidence type="ECO:0000313" key="1">
    <source>
        <dbReference type="EMBL" id="KAJ8708990.1"/>
    </source>
</evidence>